<comment type="caution">
    <text evidence="2">The sequence shown here is derived from an EMBL/GenBank/DDBJ whole genome shotgun (WGS) entry which is preliminary data.</text>
</comment>
<evidence type="ECO:0000313" key="2">
    <source>
        <dbReference type="EMBL" id="GMA71764.1"/>
    </source>
</evidence>
<dbReference type="Gene3D" id="3.40.30.10">
    <property type="entry name" value="Glutaredoxin"/>
    <property type="match status" value="1"/>
</dbReference>
<gene>
    <name evidence="2" type="primary">dsbG</name>
    <name evidence="2" type="ORF">GCM10025885_08130</name>
</gene>
<dbReference type="EMBL" id="BSUW01000001">
    <property type="protein sequence ID" value="GMA71764.1"/>
    <property type="molecule type" value="Genomic_DNA"/>
</dbReference>
<evidence type="ECO:0000313" key="3">
    <source>
        <dbReference type="Proteomes" id="UP001157039"/>
    </source>
</evidence>
<sequence>MYGYFSYKKEETNTKYGIQIGNAAPKTMVEFINLNCPYCKQWFTESKEILEEAVVDGKINRVIKLVDRPKESLQRGNVMHRFVADDDPKQAISDITRIFDSQDQWGDMSLQEVANYARNELGLTEHHHLDTAEEIVEETNQANITLVPTIILEDHIFDENIESSMLKNYINE</sequence>
<dbReference type="Proteomes" id="UP001157039">
    <property type="component" value="Unassembled WGS sequence"/>
</dbReference>
<name>A0AA37XKQ0_9ENTE</name>
<evidence type="ECO:0000259" key="1">
    <source>
        <dbReference type="Pfam" id="PF13462"/>
    </source>
</evidence>
<dbReference type="InterPro" id="IPR012336">
    <property type="entry name" value="Thioredoxin-like_fold"/>
</dbReference>
<dbReference type="Gene3D" id="1.10.1200.90">
    <property type="entry name" value="DsbA-like domain"/>
    <property type="match status" value="1"/>
</dbReference>
<proteinExistence type="predicted"/>
<accession>A0AA37XKQ0</accession>
<dbReference type="AlphaFoldDB" id="A0AA37XKQ0"/>
<feature type="domain" description="Thioredoxin-like fold" evidence="1">
    <location>
        <begin position="15"/>
        <end position="171"/>
    </location>
</feature>
<dbReference type="InterPro" id="IPR036249">
    <property type="entry name" value="Thioredoxin-like_sf"/>
</dbReference>
<organism evidence="2 3">
    <name type="scientific">Tetragenococcus osmophilus</name>
    <dbReference type="NCBI Taxonomy" id="526944"/>
    <lineage>
        <taxon>Bacteria</taxon>
        <taxon>Bacillati</taxon>
        <taxon>Bacillota</taxon>
        <taxon>Bacilli</taxon>
        <taxon>Lactobacillales</taxon>
        <taxon>Enterococcaceae</taxon>
        <taxon>Tetragenococcus</taxon>
    </lineage>
</organism>
<dbReference type="Pfam" id="PF13462">
    <property type="entry name" value="Thioredoxin_4"/>
    <property type="match status" value="1"/>
</dbReference>
<dbReference type="SUPFAM" id="SSF52833">
    <property type="entry name" value="Thioredoxin-like"/>
    <property type="match status" value="1"/>
</dbReference>
<reference evidence="2 3" key="1">
    <citation type="journal article" date="2014" name="Int. J. Syst. Evol. Microbiol.">
        <title>Complete genome sequence of Corynebacterium casei LMG S-19264T (=DSM 44701T), isolated from a smear-ripened cheese.</title>
        <authorList>
            <consortium name="US DOE Joint Genome Institute (JGI-PGF)"/>
            <person name="Walter F."/>
            <person name="Albersmeier A."/>
            <person name="Kalinowski J."/>
            <person name="Ruckert C."/>
        </authorList>
    </citation>
    <scope>NUCLEOTIDE SEQUENCE [LARGE SCALE GENOMIC DNA]</scope>
    <source>
        <strain evidence="2 3">NBRC 114545</strain>
    </source>
</reference>
<protein>
    <submittedName>
        <fullName evidence="2">Thioredoxin</fullName>
    </submittedName>
</protein>